<keyword evidence="6" id="KW-0560">Oxidoreductase</keyword>
<comment type="cofactor">
    <cofactor evidence="1">
        <name>FAD</name>
        <dbReference type="ChEBI" id="CHEBI:57692"/>
    </cofactor>
</comment>
<dbReference type="Gene3D" id="3.30.9.10">
    <property type="entry name" value="D-Amino Acid Oxidase, subunit A, domain 2"/>
    <property type="match status" value="1"/>
</dbReference>
<evidence type="ECO:0000256" key="2">
    <source>
        <dbReference type="ARBA" id="ARBA00022630"/>
    </source>
</evidence>
<dbReference type="Pfam" id="PF01494">
    <property type="entry name" value="FAD_binding_3"/>
    <property type="match status" value="1"/>
</dbReference>
<dbReference type="GO" id="GO:0016709">
    <property type="term" value="F:oxidoreductase activity, acting on paired donors, with incorporation or reduction of molecular oxygen, NAD(P)H as one donor, and incorporation of one atom of oxygen"/>
    <property type="evidence" value="ECO:0007669"/>
    <property type="project" value="UniProtKB-ARBA"/>
</dbReference>
<protein>
    <submittedName>
        <fullName evidence="6">Monooxygenase</fullName>
    </submittedName>
</protein>
<dbReference type="RefSeq" id="WP_111489034.1">
    <property type="nucleotide sequence ID" value="NZ_CP031264.1"/>
</dbReference>
<dbReference type="KEGG" id="stri:C7M71_025065"/>
<evidence type="ECO:0000313" key="7">
    <source>
        <dbReference type="Proteomes" id="UP000249340"/>
    </source>
</evidence>
<evidence type="ECO:0000256" key="1">
    <source>
        <dbReference type="ARBA" id="ARBA00001974"/>
    </source>
</evidence>
<feature type="region of interest" description="Disordered" evidence="4">
    <location>
        <begin position="457"/>
        <end position="477"/>
    </location>
</feature>
<dbReference type="GO" id="GO:0071949">
    <property type="term" value="F:FAD binding"/>
    <property type="evidence" value="ECO:0007669"/>
    <property type="project" value="InterPro"/>
</dbReference>
<keyword evidence="7" id="KW-1185">Reference proteome</keyword>
<evidence type="ECO:0000259" key="5">
    <source>
        <dbReference type="Pfam" id="PF01494"/>
    </source>
</evidence>
<dbReference type="PRINTS" id="PR00420">
    <property type="entry name" value="RNGMNOXGNASE"/>
</dbReference>
<dbReference type="InterPro" id="IPR036188">
    <property type="entry name" value="FAD/NAD-bd_sf"/>
</dbReference>
<dbReference type="InterPro" id="IPR002938">
    <property type="entry name" value="FAD-bd"/>
</dbReference>
<dbReference type="PANTHER" id="PTHR43004:SF19">
    <property type="entry name" value="BINDING MONOOXYGENASE, PUTATIVE (JCVI)-RELATED"/>
    <property type="match status" value="1"/>
</dbReference>
<evidence type="ECO:0000256" key="3">
    <source>
        <dbReference type="ARBA" id="ARBA00022827"/>
    </source>
</evidence>
<dbReference type="Gene3D" id="3.50.50.60">
    <property type="entry name" value="FAD/NAD(P)-binding domain"/>
    <property type="match status" value="1"/>
</dbReference>
<reference evidence="7" key="1">
    <citation type="submission" date="2018-07" db="EMBL/GenBank/DDBJ databases">
        <title>Streptacidiphilus bronchialis DSM 106435 chromosome.</title>
        <authorList>
            <person name="Batra D."/>
            <person name="Gulvik C.A."/>
        </authorList>
    </citation>
    <scope>NUCLEOTIDE SEQUENCE [LARGE SCALE GENOMIC DNA]</scope>
    <source>
        <strain evidence="7">DSM 106435</strain>
    </source>
</reference>
<feature type="domain" description="FAD-binding" evidence="5">
    <location>
        <begin position="26"/>
        <end position="376"/>
    </location>
</feature>
<feature type="compositionally biased region" description="Basic and acidic residues" evidence="4">
    <location>
        <begin position="457"/>
        <end position="468"/>
    </location>
</feature>
<dbReference type="AlphaFoldDB" id="A0A345T2H3"/>
<accession>A0A345T2H3</accession>
<sequence length="592" mass="63396">MTELSATGGRDVHTVPFPTAAPPAAIDILIVGAGPVGLAAAVELTSRGVRAAVIDRARGATLVRAGAMGHTPRVVEHLRRWRLLQRIRDAWTYPPEWHRGTRLVTSLAGHELVPASGPSFTDRGSAARHSADEALRRPQTVFQRVFLDHLAEQGVSVSGGWELTALREDADGVDAEVVNVDSGRSQTVRAAYVLGTDGGSSTTRRLAGIAREGEHATEKLLRLIVRTGDISDRVGPAPSATNIVVNARASGFLAAVSARDWRVYAGPYPLDHEPGEDELLEIGRAAFGCDVDLELLSATTFYHATRIAETFRRGRVLLAGDAAHVRTPGGNLGEGIGDVVNLGWKLAAVLDGHAPQTLLDSYDQERRRHNWRVADHSLERSRRTRATLAEIRDGGIPDDADLSDAASRRRAEIGARLRQDHSGAAGVAFDERYDASAVVCYEPGQLDTEPPWRADVYEDDPRPGHRAPDGPVDPSGGTLYDRLGTSFGLLVLTEDRTVEHAFAAEAAARSLPFTVVHLTDPAARAVYGTANVLIRPDQHVVWRGTHLPRAGAATVLDRVLGRVEATAVEATTVEATTAHTGVRTPAPAEATA</sequence>
<gene>
    <name evidence="6" type="ORF">C7M71_025065</name>
</gene>
<evidence type="ECO:0000313" key="6">
    <source>
        <dbReference type="EMBL" id="AXI80178.1"/>
    </source>
</evidence>
<proteinExistence type="predicted"/>
<dbReference type="PANTHER" id="PTHR43004">
    <property type="entry name" value="TRK SYSTEM POTASSIUM UPTAKE PROTEIN"/>
    <property type="match status" value="1"/>
</dbReference>
<name>A0A345T2H3_9ACTN</name>
<dbReference type="Proteomes" id="UP000249340">
    <property type="component" value="Chromosome"/>
</dbReference>
<keyword evidence="3" id="KW-0274">FAD</keyword>
<organism evidence="6 7">
    <name type="scientific">Peterkaempfera bronchialis</name>
    <dbReference type="NCBI Taxonomy" id="2126346"/>
    <lineage>
        <taxon>Bacteria</taxon>
        <taxon>Bacillati</taxon>
        <taxon>Actinomycetota</taxon>
        <taxon>Actinomycetes</taxon>
        <taxon>Kitasatosporales</taxon>
        <taxon>Streptomycetaceae</taxon>
        <taxon>Peterkaempfera</taxon>
    </lineage>
</organism>
<dbReference type="SUPFAM" id="SSF51905">
    <property type="entry name" value="FAD/NAD(P)-binding domain"/>
    <property type="match status" value="1"/>
</dbReference>
<evidence type="ECO:0000256" key="4">
    <source>
        <dbReference type="SAM" id="MobiDB-lite"/>
    </source>
</evidence>
<dbReference type="EMBL" id="CP031264">
    <property type="protein sequence ID" value="AXI80178.1"/>
    <property type="molecule type" value="Genomic_DNA"/>
</dbReference>
<keyword evidence="6" id="KW-0503">Monooxygenase</keyword>
<dbReference type="InterPro" id="IPR050641">
    <property type="entry name" value="RIFMO-like"/>
</dbReference>
<dbReference type="OrthoDB" id="8670884at2"/>
<dbReference type="Gene3D" id="3.40.30.120">
    <property type="match status" value="1"/>
</dbReference>
<keyword evidence="2" id="KW-0285">Flavoprotein</keyword>
<dbReference type="Pfam" id="PF21274">
    <property type="entry name" value="Rng_hyd_C"/>
    <property type="match status" value="1"/>
</dbReference>